<dbReference type="EMBL" id="LNZH02000088">
    <property type="protein sequence ID" value="OCB91445.1"/>
    <property type="molecule type" value="Genomic_DNA"/>
</dbReference>
<protein>
    <submittedName>
        <fullName evidence="1">Uncharacterized protein</fullName>
    </submittedName>
</protein>
<evidence type="ECO:0000313" key="1">
    <source>
        <dbReference type="EMBL" id="OCB91445.1"/>
    </source>
</evidence>
<evidence type="ECO:0000313" key="2">
    <source>
        <dbReference type="Proteomes" id="UP000757232"/>
    </source>
</evidence>
<dbReference type="Proteomes" id="UP000757232">
    <property type="component" value="Unassembled WGS sequence"/>
</dbReference>
<accession>A0A9Q5I4W0</accession>
<dbReference type="OrthoDB" id="3252968at2759"/>
<keyword evidence="2" id="KW-1185">Reference proteome</keyword>
<comment type="caution">
    <text evidence="1">The sequence shown here is derived from an EMBL/GenBank/DDBJ whole genome shotgun (WGS) entry which is preliminary data.</text>
</comment>
<name>A0A9Q5I4W0_SANBA</name>
<organism evidence="1 2">
    <name type="scientific">Sanghuangporus baumii</name>
    <name type="common">Phellinus baumii</name>
    <dbReference type="NCBI Taxonomy" id="108892"/>
    <lineage>
        <taxon>Eukaryota</taxon>
        <taxon>Fungi</taxon>
        <taxon>Dikarya</taxon>
        <taxon>Basidiomycota</taxon>
        <taxon>Agaricomycotina</taxon>
        <taxon>Agaricomycetes</taxon>
        <taxon>Hymenochaetales</taxon>
        <taxon>Hymenochaetaceae</taxon>
        <taxon>Sanghuangporus</taxon>
    </lineage>
</organism>
<dbReference type="AlphaFoldDB" id="A0A9Q5I4W0"/>
<proteinExistence type="predicted"/>
<gene>
    <name evidence="1" type="ORF">A7U60_g1323</name>
</gene>
<sequence length="192" mass="21299">MANPENSNVQLTIARGGRPHDLTFTPQQILSRSREAYAVYRQGNYVYKVYRSRETGQHSRALQSYARAEDYGLPVASWNISNCTVRVGNAQTFHGYVEIARMITDGVFFSLQHGDGVFRSALRGVTDKRALQHIVRGCEGAVAVGLRDPQGFIRPNSVGQPIVFIDIHTSNSSEAAQVLLNAARARLEEVNH</sequence>
<reference evidence="1" key="1">
    <citation type="submission" date="2016-06" db="EMBL/GenBank/DDBJ databases">
        <title>Draft Genome sequence of the fungus Inonotus baumii.</title>
        <authorList>
            <person name="Zhu H."/>
            <person name="Lin W."/>
        </authorList>
    </citation>
    <scope>NUCLEOTIDE SEQUENCE</scope>
    <source>
        <strain evidence="1">821</strain>
    </source>
</reference>